<comment type="cofactor">
    <cofactor evidence="7">
        <name>Mg(2+)</name>
        <dbReference type="ChEBI" id="CHEBI:18420"/>
    </cofactor>
    <text evidence="7">Binds 1 Mg(2+) ion per subunit.</text>
</comment>
<dbReference type="RefSeq" id="WP_256132548.1">
    <property type="nucleotide sequence ID" value="NZ_JANFXK010000012.1"/>
</dbReference>
<name>A0ABT1RQB7_9FIRM</name>
<accession>A0ABT1RQB7</accession>
<comment type="catalytic activity">
    <reaction evidence="7">
        <text>shikimate + ATP = 3-phosphoshikimate + ADP + H(+)</text>
        <dbReference type="Rhea" id="RHEA:13121"/>
        <dbReference type="ChEBI" id="CHEBI:15378"/>
        <dbReference type="ChEBI" id="CHEBI:30616"/>
        <dbReference type="ChEBI" id="CHEBI:36208"/>
        <dbReference type="ChEBI" id="CHEBI:145989"/>
        <dbReference type="ChEBI" id="CHEBI:456216"/>
        <dbReference type="EC" id="2.7.1.71"/>
    </reaction>
</comment>
<evidence type="ECO:0000256" key="5">
    <source>
        <dbReference type="ARBA" id="ARBA00022840"/>
    </source>
</evidence>
<feature type="binding site" evidence="7">
    <location>
        <position position="133"/>
    </location>
    <ligand>
        <name>substrate</name>
    </ligand>
</feature>
<keyword evidence="7" id="KW-0479">Metal-binding</keyword>
<dbReference type="Gene3D" id="3.40.50.300">
    <property type="entry name" value="P-loop containing nucleotide triphosphate hydrolases"/>
    <property type="match status" value="1"/>
</dbReference>
<keyword evidence="6 7" id="KW-0057">Aromatic amino acid biosynthesis</keyword>
<dbReference type="PANTHER" id="PTHR21087">
    <property type="entry name" value="SHIKIMATE KINASE"/>
    <property type="match status" value="1"/>
</dbReference>
<evidence type="ECO:0000256" key="6">
    <source>
        <dbReference type="ARBA" id="ARBA00023141"/>
    </source>
</evidence>
<evidence type="ECO:0000256" key="1">
    <source>
        <dbReference type="ARBA" id="ARBA00022605"/>
    </source>
</evidence>
<dbReference type="InterPro" id="IPR031322">
    <property type="entry name" value="Shikimate/glucono_kinase"/>
</dbReference>
<keyword evidence="4 7" id="KW-0418">Kinase</keyword>
<dbReference type="HAMAP" id="MF_00109">
    <property type="entry name" value="Shikimate_kinase"/>
    <property type="match status" value="1"/>
</dbReference>
<comment type="function">
    <text evidence="7">Catalyzes the specific phosphorylation of the 3-hydroxyl group of shikimic acid using ATP as a cosubstrate.</text>
</comment>
<reference evidence="8 9" key="1">
    <citation type="submission" date="2022-06" db="EMBL/GenBank/DDBJ databases">
        <title>Isolation of gut microbiota from human fecal samples.</title>
        <authorList>
            <person name="Pamer E.G."/>
            <person name="Barat B."/>
            <person name="Waligurski E."/>
            <person name="Medina S."/>
            <person name="Paddock L."/>
            <person name="Mostad J."/>
        </authorList>
    </citation>
    <scope>NUCLEOTIDE SEQUENCE [LARGE SCALE GENOMIC DNA]</scope>
    <source>
        <strain evidence="8 9">SL.3.17</strain>
    </source>
</reference>
<dbReference type="PRINTS" id="PR01100">
    <property type="entry name" value="SHIKIMTKNASE"/>
</dbReference>
<comment type="subcellular location">
    <subcellularLocation>
        <location evidence="7">Cytoplasm</location>
    </subcellularLocation>
</comment>
<comment type="subunit">
    <text evidence="7">Monomer.</text>
</comment>
<comment type="similarity">
    <text evidence="7">Belongs to the shikimate kinase family.</text>
</comment>
<comment type="caution">
    <text evidence="8">The sequence shown here is derived from an EMBL/GenBank/DDBJ whole genome shotgun (WGS) entry which is preliminary data.</text>
</comment>
<keyword evidence="7" id="KW-0460">Magnesium</keyword>
<proteinExistence type="inferred from homology"/>
<sequence>MENLILVGMPACGKSITGVVLAKTMRKNFVDTDLLIQEREQRPLQEIIDTDGISYFKQAEEAVLLQLDADNTVISTGGSAIYYPRAIEHLKKKGRIVYLKVSLKTVEQRLNNIKTRGVAMKKGDTIEDLYKRRVPLYEKYADITIEADDLPVEETVEKIMESV</sequence>
<keyword evidence="5 7" id="KW-0067">ATP-binding</keyword>
<dbReference type="EMBL" id="JANFXK010000012">
    <property type="protein sequence ID" value="MCQ4637358.1"/>
    <property type="molecule type" value="Genomic_DNA"/>
</dbReference>
<dbReference type="Proteomes" id="UP001524502">
    <property type="component" value="Unassembled WGS sequence"/>
</dbReference>
<keyword evidence="9" id="KW-1185">Reference proteome</keyword>
<keyword evidence="7" id="KW-0963">Cytoplasm</keyword>
<evidence type="ECO:0000256" key="3">
    <source>
        <dbReference type="ARBA" id="ARBA00022741"/>
    </source>
</evidence>
<evidence type="ECO:0000256" key="4">
    <source>
        <dbReference type="ARBA" id="ARBA00022777"/>
    </source>
</evidence>
<evidence type="ECO:0000256" key="2">
    <source>
        <dbReference type="ARBA" id="ARBA00022679"/>
    </source>
</evidence>
<comment type="caution">
    <text evidence="7">Lacks conserved residue(s) required for the propagation of feature annotation.</text>
</comment>
<gene>
    <name evidence="7" type="primary">aroK</name>
    <name evidence="8" type="ORF">NE619_11545</name>
</gene>
<keyword evidence="2 7" id="KW-0808">Transferase</keyword>
<feature type="binding site" evidence="7">
    <location>
        <position position="116"/>
    </location>
    <ligand>
        <name>ATP</name>
        <dbReference type="ChEBI" id="CHEBI:30616"/>
    </ligand>
</feature>
<organism evidence="8 9">
    <name type="scientific">Anaerovorax odorimutans</name>
    <dbReference type="NCBI Taxonomy" id="109327"/>
    <lineage>
        <taxon>Bacteria</taxon>
        <taxon>Bacillati</taxon>
        <taxon>Bacillota</taxon>
        <taxon>Clostridia</taxon>
        <taxon>Peptostreptococcales</taxon>
        <taxon>Anaerovoracaceae</taxon>
        <taxon>Anaerovorax</taxon>
    </lineage>
</organism>
<evidence type="ECO:0000313" key="8">
    <source>
        <dbReference type="EMBL" id="MCQ4637358.1"/>
    </source>
</evidence>
<evidence type="ECO:0000256" key="7">
    <source>
        <dbReference type="HAMAP-Rule" id="MF_00109"/>
    </source>
</evidence>
<dbReference type="InterPro" id="IPR000623">
    <property type="entry name" value="Shikimate_kinase/TSH1"/>
</dbReference>
<dbReference type="PANTHER" id="PTHR21087:SF16">
    <property type="entry name" value="SHIKIMATE KINASE 1, CHLOROPLASTIC"/>
    <property type="match status" value="1"/>
</dbReference>
<feature type="binding site" evidence="7">
    <location>
        <position position="78"/>
    </location>
    <ligand>
        <name>substrate</name>
    </ligand>
</feature>
<comment type="pathway">
    <text evidence="7">Metabolic intermediate biosynthesis; chorismate biosynthesis; chorismate from D-erythrose 4-phosphate and phosphoenolpyruvate: step 5/7.</text>
</comment>
<feature type="binding site" evidence="7">
    <location>
        <position position="33"/>
    </location>
    <ligand>
        <name>substrate</name>
    </ligand>
</feature>
<dbReference type="CDD" id="cd00464">
    <property type="entry name" value="SK"/>
    <property type="match status" value="1"/>
</dbReference>
<dbReference type="SUPFAM" id="SSF52540">
    <property type="entry name" value="P-loop containing nucleoside triphosphate hydrolases"/>
    <property type="match status" value="1"/>
</dbReference>
<protein>
    <recommendedName>
        <fullName evidence="7">Shikimate kinase</fullName>
        <shortName evidence="7">SK</shortName>
        <ecNumber evidence="7">2.7.1.71</ecNumber>
    </recommendedName>
</protein>
<dbReference type="EC" id="2.7.1.71" evidence="7"/>
<dbReference type="InterPro" id="IPR027417">
    <property type="entry name" value="P-loop_NTPase"/>
</dbReference>
<dbReference type="Pfam" id="PF01202">
    <property type="entry name" value="SKI"/>
    <property type="match status" value="1"/>
</dbReference>
<keyword evidence="3 7" id="KW-0547">Nucleotide-binding</keyword>
<feature type="binding site" evidence="7">
    <location>
        <begin position="11"/>
        <end position="16"/>
    </location>
    <ligand>
        <name>ATP</name>
        <dbReference type="ChEBI" id="CHEBI:30616"/>
    </ligand>
</feature>
<dbReference type="GO" id="GO:0016301">
    <property type="term" value="F:kinase activity"/>
    <property type="evidence" value="ECO:0007669"/>
    <property type="project" value="UniProtKB-KW"/>
</dbReference>
<feature type="binding site" evidence="7">
    <location>
        <position position="15"/>
    </location>
    <ligand>
        <name>Mg(2+)</name>
        <dbReference type="ChEBI" id="CHEBI:18420"/>
    </ligand>
</feature>
<keyword evidence="1 7" id="KW-0028">Amino-acid biosynthesis</keyword>
<evidence type="ECO:0000313" key="9">
    <source>
        <dbReference type="Proteomes" id="UP001524502"/>
    </source>
</evidence>